<keyword evidence="7" id="KW-1185">Reference proteome</keyword>
<dbReference type="Gene3D" id="3.90.320.10">
    <property type="match status" value="1"/>
</dbReference>
<dbReference type="InterPro" id="IPR041679">
    <property type="entry name" value="DNA2/NAM7-like_C"/>
</dbReference>
<evidence type="ECO:0000256" key="4">
    <source>
        <dbReference type="ARBA" id="ARBA00022840"/>
    </source>
</evidence>
<dbReference type="InterPro" id="IPR003593">
    <property type="entry name" value="AAA+_ATPase"/>
</dbReference>
<keyword evidence="4" id="KW-0067">ATP-binding</keyword>
<keyword evidence="2" id="KW-0378">Hydrolase</keyword>
<name>A0ABV6A8C5_9PSEU</name>
<dbReference type="Proteomes" id="UP001589693">
    <property type="component" value="Unassembled WGS sequence"/>
</dbReference>
<dbReference type="SUPFAM" id="SSF52540">
    <property type="entry name" value="P-loop containing nucleoside triphosphate hydrolases"/>
    <property type="match status" value="1"/>
</dbReference>
<dbReference type="EMBL" id="JBHLZU010000034">
    <property type="protein sequence ID" value="MFB9909426.1"/>
    <property type="molecule type" value="Genomic_DNA"/>
</dbReference>
<gene>
    <name evidence="6" type="ORF">ACFFQA_36290</name>
</gene>
<dbReference type="Pfam" id="PF13604">
    <property type="entry name" value="AAA_30"/>
    <property type="match status" value="1"/>
</dbReference>
<dbReference type="NCBIfam" id="TIGR03491">
    <property type="entry name" value="TM0106 family RecB-like putative nuclease"/>
    <property type="match status" value="1"/>
</dbReference>
<dbReference type="PANTHER" id="PTHR43788:SF8">
    <property type="entry name" value="DNA-BINDING PROTEIN SMUBP-2"/>
    <property type="match status" value="1"/>
</dbReference>
<keyword evidence="1" id="KW-0547">Nucleotide-binding</keyword>
<proteinExistence type="predicted"/>
<evidence type="ECO:0000256" key="1">
    <source>
        <dbReference type="ARBA" id="ARBA00022741"/>
    </source>
</evidence>
<dbReference type="InterPro" id="IPR050534">
    <property type="entry name" value="Coronavir_polyprotein_1ab"/>
</dbReference>
<dbReference type="InterPro" id="IPR047187">
    <property type="entry name" value="SF1_C_Upf1"/>
</dbReference>
<evidence type="ECO:0000256" key="2">
    <source>
        <dbReference type="ARBA" id="ARBA00022801"/>
    </source>
</evidence>
<dbReference type="CDD" id="cd18808">
    <property type="entry name" value="SF1_C_Upf1"/>
    <property type="match status" value="1"/>
</dbReference>
<evidence type="ECO:0000313" key="6">
    <source>
        <dbReference type="EMBL" id="MFB9909426.1"/>
    </source>
</evidence>
<dbReference type="Pfam" id="PF13482">
    <property type="entry name" value="RNase_H_2"/>
    <property type="match status" value="1"/>
</dbReference>
<evidence type="ECO:0000259" key="5">
    <source>
        <dbReference type="SMART" id="SM00382"/>
    </source>
</evidence>
<dbReference type="InterPro" id="IPR019993">
    <property type="entry name" value="RecB_nuclease_TM0106_put"/>
</dbReference>
<dbReference type="CDD" id="cd17934">
    <property type="entry name" value="DEXXQc_Upf1-like"/>
    <property type="match status" value="1"/>
</dbReference>
<dbReference type="Gene3D" id="3.40.50.300">
    <property type="entry name" value="P-loop containing nucleotide triphosphate hydrolases"/>
    <property type="match status" value="2"/>
</dbReference>
<dbReference type="InterPro" id="IPR038720">
    <property type="entry name" value="YprB_RNase_H-like_dom"/>
</dbReference>
<evidence type="ECO:0000313" key="7">
    <source>
        <dbReference type="Proteomes" id="UP001589693"/>
    </source>
</evidence>
<dbReference type="SMART" id="SM00382">
    <property type="entry name" value="AAA"/>
    <property type="match status" value="1"/>
</dbReference>
<accession>A0ABV6A8C5</accession>
<dbReference type="Pfam" id="PF13087">
    <property type="entry name" value="AAA_12"/>
    <property type="match status" value="1"/>
</dbReference>
<feature type="domain" description="AAA+ ATPase" evidence="5">
    <location>
        <begin position="769"/>
        <end position="1110"/>
    </location>
</feature>
<sequence>MLSTDDGLVLSPTDLVDLMECDHRSLLTQALAVGLPGAPRPEQSGAQLVAKHGLAHEQAVLQRFRARHGAGVVEIGQPAPTPAALAKAAEETREALKSGALVVYQPVFYDDGFYGRADFLVLTGDGEYEPYDAKLARHARPAAVLQLTAYADALARAGHPAGPDMHLMLGDGTHHSLRVADFRPLLTHLRDRLRQRLSAPVELPERLWADERPACASCRFAKHCDAGRTGARDLSLVAGMRTDQRRKLASAGLDTIDALACATMEQRPSTLSIATFTGLRAQATLQIRQDATRTEDNPVGEVSYEIVSPGALAGLPEPSPGDVFFDMEGDPYALGGTGLEYLFGAVTGDSEEFTPFWAHTRAQEKKAFEDFVDFARARLDEHPGAHVYHYAPYETSALKRLAALHSTREEEVDALLRAGALVDLYAVVRKALRVSQRSYSIKYLEPLYMPTARAGDVQTAASSIEAYEEYLSLLERGETDRAAEILAGISDYNEYDCVSTHRLYRFLLRVRAEAGIEPDPAPDLSTLDAAIESAADEQAAERRAERAARLAAIVEPLMADLPDNPALASDEERARALLAAAVGYHRRETNPAWWEFFRQVAAPLPDLEADSGCTVPISVHPGDWTMPSGRIRTAKRVVRAVCDPERPHPFTVGDKVRLLYPGTSQGWTRDAEVLESSTDGVVVQESAKPTDLDQRAVPVAVLPGSPVRPSPKDEAVADLAQRVVELLPLLPALPGVDLLGRTPRLRGGRLPAPGPDLVATVIEAVDLLENSVLAVQGPPGAGKTYLASRLIAHLVGTGRTVAVTSTSHKAVENVLSAVQRTGAVVPAAKRPKKAADPANPWEQPRSTAALASWRADHPGGHLVGGTAWTFANAALRADPFDVLIIDEAGQFALADALAVSMCARNLVLLGDPQQLPQVVQGTHPAGADASALGHLIGDADVIPAALGYFLDQSRRMHPAVCAPVSQLSYAGLLHAHPSAAERAVAGVSPGLHVRSVEHQHNTTSSTEEARAVAEIVSTLVGRTWTDGGTSRPLTAADVMVVAPYNLQVRVVRQELEKAGHGEVRVGTVDRFQGQEAPVVIATMTSSSAVDLPRGLEFLLSRNRLNVALSRAQAVAVVVCSPRLVDADIRTVDQMRLVSGMLGLLADATPWRTAVPG</sequence>
<comment type="caution">
    <text evidence="6">The sequence shown here is derived from an EMBL/GenBank/DDBJ whole genome shotgun (WGS) entry which is preliminary data.</text>
</comment>
<dbReference type="InterPro" id="IPR027417">
    <property type="entry name" value="P-loop_NTPase"/>
</dbReference>
<organism evidence="6 7">
    <name type="scientific">Allokutzneria oryzae</name>
    <dbReference type="NCBI Taxonomy" id="1378989"/>
    <lineage>
        <taxon>Bacteria</taxon>
        <taxon>Bacillati</taxon>
        <taxon>Actinomycetota</taxon>
        <taxon>Actinomycetes</taxon>
        <taxon>Pseudonocardiales</taxon>
        <taxon>Pseudonocardiaceae</taxon>
        <taxon>Allokutzneria</taxon>
    </lineage>
</organism>
<evidence type="ECO:0000256" key="3">
    <source>
        <dbReference type="ARBA" id="ARBA00022806"/>
    </source>
</evidence>
<reference evidence="6 7" key="1">
    <citation type="submission" date="2024-09" db="EMBL/GenBank/DDBJ databases">
        <authorList>
            <person name="Sun Q."/>
            <person name="Mori K."/>
        </authorList>
    </citation>
    <scope>NUCLEOTIDE SEQUENCE [LARGE SCALE GENOMIC DNA]</scope>
    <source>
        <strain evidence="6 7">TBRC 7907</strain>
    </source>
</reference>
<dbReference type="InterPro" id="IPR011604">
    <property type="entry name" value="PDDEXK-like_dom_sf"/>
</dbReference>
<keyword evidence="3" id="KW-0347">Helicase</keyword>
<protein>
    <submittedName>
        <fullName evidence="6">TM0106 family RecB-like putative nuclease</fullName>
    </submittedName>
</protein>
<dbReference type="RefSeq" id="WP_377862341.1">
    <property type="nucleotide sequence ID" value="NZ_JBHLZU010000034.1"/>
</dbReference>
<dbReference type="PANTHER" id="PTHR43788">
    <property type="entry name" value="DNA2/NAM7 HELICASE FAMILY MEMBER"/>
    <property type="match status" value="1"/>
</dbReference>